<sequence>MKRSQQGNILFVVIIVFAVVLLLGTGLLTITTATHKDAIRYVDKKQASNMAKSALEILVYYFENEPKHAKELLPDDTFTLITSDKFQLKDNSDRKWENQLTLQGIGNDQFKITAYVKLDDSNKMIEDSQSVIIQGVRSGGVSGISGNYVETVGSFTGFTKGNIFAKDKLIIKDTATGQDIDMNKIASLGGILVEGIRCKFNVEEVYSEGDITIDNCHMQGYSQIKTIKFSLDAYDYKVVGSSGMSDPNTIKKQQNMPGWVTEAIDQVDGIEAPSWVTTYGGDTAEIVKVTTDTIYDSSSSLPNKIFTDQDNITITIQNISGVTKNLEIYNPKGNVILQWNGNPNQTIFKGGITANKIHLKNNHKLIFDCEPSENVVNGGFKKFEVLQYMD</sequence>
<dbReference type="AlphaFoldDB" id="A0AA42DRG9"/>
<keyword evidence="1" id="KW-0812">Transmembrane</keyword>
<reference evidence="2" key="1">
    <citation type="journal article" date="2023" name="Int. J. Syst. Evol. Microbiol.">
        <title>&lt;i&gt;Holtiella tumoricola&lt;/i&gt; gen. nov. sp. nov., isolated from a human clinical sample.</title>
        <authorList>
            <person name="Allen-Vercoe E."/>
            <person name="Daigneault M.C."/>
            <person name="Vancuren S.J."/>
            <person name="Cochrane K."/>
            <person name="O'Neal L.L."/>
            <person name="Sankaranarayanan K."/>
            <person name="Lawson P.A."/>
        </authorList>
    </citation>
    <scope>NUCLEOTIDE SEQUENCE</scope>
    <source>
        <strain evidence="2">CC70A</strain>
    </source>
</reference>
<evidence type="ECO:0000256" key="1">
    <source>
        <dbReference type="SAM" id="Phobius"/>
    </source>
</evidence>
<dbReference type="EMBL" id="JAQIFT010000068">
    <property type="protein sequence ID" value="MDA3733795.1"/>
    <property type="molecule type" value="Genomic_DNA"/>
</dbReference>
<feature type="transmembrane region" description="Helical" evidence="1">
    <location>
        <begin position="9"/>
        <end position="30"/>
    </location>
</feature>
<name>A0AA42DRG9_9FIRM</name>
<protein>
    <submittedName>
        <fullName evidence="2">Uncharacterized protein</fullName>
    </submittedName>
</protein>
<keyword evidence="1" id="KW-0472">Membrane</keyword>
<dbReference type="RefSeq" id="WP_271013505.1">
    <property type="nucleotide sequence ID" value="NZ_JAQIFT010000068.1"/>
</dbReference>
<accession>A0AA42DRG9</accession>
<keyword evidence="3" id="KW-1185">Reference proteome</keyword>
<keyword evidence="1" id="KW-1133">Transmembrane helix</keyword>
<evidence type="ECO:0000313" key="2">
    <source>
        <dbReference type="EMBL" id="MDA3733795.1"/>
    </source>
</evidence>
<gene>
    <name evidence="2" type="ORF">PBV87_20185</name>
</gene>
<comment type="caution">
    <text evidence="2">The sequence shown here is derived from an EMBL/GenBank/DDBJ whole genome shotgun (WGS) entry which is preliminary data.</text>
</comment>
<proteinExistence type="predicted"/>
<evidence type="ECO:0000313" key="3">
    <source>
        <dbReference type="Proteomes" id="UP001169242"/>
    </source>
</evidence>
<organism evidence="2 3">
    <name type="scientific">Holtiella tumoricola</name>
    <dbReference type="NCBI Taxonomy" id="3018743"/>
    <lineage>
        <taxon>Bacteria</taxon>
        <taxon>Bacillati</taxon>
        <taxon>Bacillota</taxon>
        <taxon>Clostridia</taxon>
        <taxon>Lachnospirales</taxon>
        <taxon>Cellulosilyticaceae</taxon>
        <taxon>Holtiella</taxon>
    </lineage>
</organism>
<dbReference type="Proteomes" id="UP001169242">
    <property type="component" value="Unassembled WGS sequence"/>
</dbReference>